<feature type="signal peptide" evidence="1">
    <location>
        <begin position="1"/>
        <end position="19"/>
    </location>
</feature>
<gene>
    <name evidence="2" type="ORF">PCON_12923</name>
</gene>
<dbReference type="OrthoDB" id="10289986at2759"/>
<proteinExistence type="predicted"/>
<keyword evidence="1" id="KW-0732">Signal</keyword>
<feature type="chain" id="PRO_5004651537" description="Ecp2 effector protein domain-containing protein" evidence="1">
    <location>
        <begin position="20"/>
        <end position="189"/>
    </location>
</feature>
<reference evidence="2 3" key="1">
    <citation type="journal article" date="2013" name="PLoS Genet.">
        <title>The genome and development-dependent transcriptomes of Pyronema confluens: a window into fungal evolution.</title>
        <authorList>
            <person name="Traeger S."/>
            <person name="Altegoer F."/>
            <person name="Freitag M."/>
            <person name="Gabaldon T."/>
            <person name="Kempken F."/>
            <person name="Kumar A."/>
            <person name="Marcet-Houben M."/>
            <person name="Poggeler S."/>
            <person name="Stajich J.E."/>
            <person name="Nowrousian M."/>
        </authorList>
    </citation>
    <scope>NUCLEOTIDE SEQUENCE [LARGE SCALE GENOMIC DNA]</scope>
    <source>
        <strain evidence="3">CBS 100304</strain>
        <tissue evidence="2">Vegetative mycelium</tissue>
    </source>
</reference>
<keyword evidence="3" id="KW-1185">Reference proteome</keyword>
<evidence type="ECO:0008006" key="4">
    <source>
        <dbReference type="Google" id="ProtNLM"/>
    </source>
</evidence>
<dbReference type="EMBL" id="HF935806">
    <property type="protein sequence ID" value="CCX32302.1"/>
    <property type="molecule type" value="Genomic_DNA"/>
</dbReference>
<organism evidence="2 3">
    <name type="scientific">Pyronema omphalodes (strain CBS 100304)</name>
    <name type="common">Pyronema confluens</name>
    <dbReference type="NCBI Taxonomy" id="1076935"/>
    <lineage>
        <taxon>Eukaryota</taxon>
        <taxon>Fungi</taxon>
        <taxon>Dikarya</taxon>
        <taxon>Ascomycota</taxon>
        <taxon>Pezizomycotina</taxon>
        <taxon>Pezizomycetes</taxon>
        <taxon>Pezizales</taxon>
        <taxon>Pyronemataceae</taxon>
        <taxon>Pyronema</taxon>
    </lineage>
</organism>
<evidence type="ECO:0000313" key="2">
    <source>
        <dbReference type="EMBL" id="CCX32302.1"/>
    </source>
</evidence>
<dbReference type="Proteomes" id="UP000018144">
    <property type="component" value="Unassembled WGS sequence"/>
</dbReference>
<name>U4LL72_PYROM</name>
<accession>U4LL72</accession>
<sequence>MKAIIKLLVLFTLALLAASAVLRPSSVEFKGARYSDSKLSRLAIEQPSLQRYQAVGQFSPRPPYYGQAPNATEISGEYSYSIFCYITPQAPALIDLELAAKVLDYYGSQKTCPNDLVRWKNYECLNIMAFRTVDIELCHHPKTGIPCGLVIDSTKFVAKHCERNMRAGGWTIVTGPGLRESGIKVLVLE</sequence>
<evidence type="ECO:0000256" key="1">
    <source>
        <dbReference type="SAM" id="SignalP"/>
    </source>
</evidence>
<protein>
    <recommendedName>
        <fullName evidence="4">Ecp2 effector protein domain-containing protein</fullName>
    </recommendedName>
</protein>
<evidence type="ECO:0000313" key="3">
    <source>
        <dbReference type="Proteomes" id="UP000018144"/>
    </source>
</evidence>
<dbReference type="AlphaFoldDB" id="U4LL72"/>